<keyword evidence="8" id="KW-0966">Cell projection</keyword>
<dbReference type="PANTHER" id="PTHR30288">
    <property type="entry name" value="FLAGELLAR CAP/ASSEMBLY PROTEIN FLID"/>
    <property type="match status" value="1"/>
</dbReference>
<evidence type="ECO:0000259" key="6">
    <source>
        <dbReference type="Pfam" id="PF02465"/>
    </source>
</evidence>
<dbReference type="Pfam" id="PF07196">
    <property type="entry name" value="Flagellin_IN"/>
    <property type="match status" value="1"/>
</dbReference>
<organism evidence="8 9">
    <name type="scientific">Insolitispirillum peregrinum</name>
    <dbReference type="NCBI Taxonomy" id="80876"/>
    <lineage>
        <taxon>Bacteria</taxon>
        <taxon>Pseudomonadati</taxon>
        <taxon>Pseudomonadota</taxon>
        <taxon>Alphaproteobacteria</taxon>
        <taxon>Rhodospirillales</taxon>
        <taxon>Novispirillaceae</taxon>
        <taxon>Insolitispirillum</taxon>
    </lineage>
</organism>
<keyword evidence="8" id="KW-0282">Flagellum</keyword>
<keyword evidence="9" id="KW-1185">Reference proteome</keyword>
<dbReference type="GO" id="GO:0071973">
    <property type="term" value="P:bacterial-type flagellum-dependent cell motility"/>
    <property type="evidence" value="ECO:0007669"/>
    <property type="project" value="TreeGrafter"/>
</dbReference>
<accession>A0A1N7KFG4</accession>
<dbReference type="Gene3D" id="3.30.70.2120">
    <property type="match status" value="1"/>
</dbReference>
<dbReference type="Pfam" id="PF02465">
    <property type="entry name" value="FliD_N"/>
    <property type="match status" value="1"/>
</dbReference>
<evidence type="ECO:0000256" key="1">
    <source>
        <dbReference type="ARBA" id="ARBA00009764"/>
    </source>
</evidence>
<evidence type="ECO:0000313" key="9">
    <source>
        <dbReference type="Proteomes" id="UP000185678"/>
    </source>
</evidence>
<evidence type="ECO:0000256" key="4">
    <source>
        <dbReference type="ARBA" id="ARBA00023143"/>
    </source>
</evidence>
<dbReference type="GO" id="GO:0005576">
    <property type="term" value="C:extracellular region"/>
    <property type="evidence" value="ECO:0007669"/>
    <property type="project" value="UniProtKB-SubCell"/>
</dbReference>
<keyword evidence="4 5" id="KW-0975">Bacterial flagellum</keyword>
<proteinExistence type="inferred from homology"/>
<feature type="domain" description="Flagellar hook-associated protein 2 C-terminal" evidence="7">
    <location>
        <begin position="244"/>
        <end position="541"/>
    </location>
</feature>
<name>A0A1N7KFG4_9PROT</name>
<comment type="subcellular location">
    <subcellularLocation>
        <location evidence="5">Secreted</location>
    </subcellularLocation>
    <subcellularLocation>
        <location evidence="5">Bacterial flagellum</location>
    </subcellularLocation>
</comment>
<dbReference type="RefSeq" id="WP_076399565.1">
    <property type="nucleotide sequence ID" value="NZ_FTOA01000002.1"/>
</dbReference>
<sequence>MVSVTYSTDGTTMQTYTYSASSLDMDTDALIDAAVYAKMQPAYNLETKITTAETKITSYTELQSLLTDLQDAGDALRNSSAISDIDSNVFLARTAYLTSSDGVDAGNYLDVTVDSDTETGNYSLVIDQIAEAHKISGSSVSDSSAEMGYTGSFTLGLDDGDSATISVTSDMSLDEIATAINAEADTTGVKASVVQVDSSTYTMVLTAQDTGKEIETSSTSGTDIMNSLGFTDSSGDFSNVLNEAQDAIIEVDGLTITRDSNEIDDVLDGVTFNLYAATAGATVDVEIAENVSDIKTAISDFVDAYNAFREFVATNQATSTDGSASDDAVLFGDYYLRSANSTMSSLLSTGHGGYSLRDFGITLNSSNELELDEDTLNEALLNNLDGVQSFFAFEMTSSSDDLGIIASPLASGDTTFTLDLTVDSNGDLSTASVGGDSSLFTVKGSRIVGAEGTIYEGMTLVYTGDTTQSITVTLSQGMADQLYHQMDNYADSSDGSLADAISTLDDQIDSWGDDIDNITTRAEKYRTTLEAKYTAMQTAYETAQILLDQLEANSNASNDD</sequence>
<comment type="similarity">
    <text evidence="1 5">Belongs to the FliD family.</text>
</comment>
<feature type="domain" description="Flagellar hook-associated protein 2 N-terminal" evidence="6">
    <location>
        <begin position="25"/>
        <end position="133"/>
    </location>
</feature>
<dbReference type="GO" id="GO:0007155">
    <property type="term" value="P:cell adhesion"/>
    <property type="evidence" value="ECO:0007669"/>
    <property type="project" value="InterPro"/>
</dbReference>
<keyword evidence="3" id="KW-0175">Coiled coil</keyword>
<dbReference type="InterPro" id="IPR010809">
    <property type="entry name" value="FliD_C"/>
</dbReference>
<evidence type="ECO:0000259" key="7">
    <source>
        <dbReference type="Pfam" id="PF07195"/>
    </source>
</evidence>
<keyword evidence="5" id="KW-0964">Secreted</keyword>
<dbReference type="InterPro" id="IPR040026">
    <property type="entry name" value="FliD"/>
</dbReference>
<evidence type="ECO:0000313" key="8">
    <source>
        <dbReference type="EMBL" id="SIS60346.1"/>
    </source>
</evidence>
<gene>
    <name evidence="8" type="ORF">SAMN05421779_102752</name>
</gene>
<dbReference type="AlphaFoldDB" id="A0A1N7KFG4"/>
<evidence type="ECO:0000256" key="3">
    <source>
        <dbReference type="ARBA" id="ARBA00023054"/>
    </source>
</evidence>
<dbReference type="InterPro" id="IPR003481">
    <property type="entry name" value="FliD_N"/>
</dbReference>
<evidence type="ECO:0000256" key="5">
    <source>
        <dbReference type="RuleBase" id="RU362066"/>
    </source>
</evidence>
<dbReference type="InterPro" id="IPR010810">
    <property type="entry name" value="Flagellin_hook_IN_motif"/>
</dbReference>
<dbReference type="Pfam" id="PF07195">
    <property type="entry name" value="FliD_C"/>
    <property type="match status" value="1"/>
</dbReference>
<dbReference type="PANTHER" id="PTHR30288:SF0">
    <property type="entry name" value="FLAGELLAR HOOK-ASSOCIATED PROTEIN 2"/>
    <property type="match status" value="1"/>
</dbReference>
<dbReference type="STRING" id="80876.SAMN05421779_102752"/>
<reference evidence="8 9" key="1">
    <citation type="submission" date="2017-01" db="EMBL/GenBank/DDBJ databases">
        <authorList>
            <person name="Mah S.A."/>
            <person name="Swanson W.J."/>
            <person name="Moy G.W."/>
            <person name="Vacquier V.D."/>
        </authorList>
    </citation>
    <scope>NUCLEOTIDE SEQUENCE [LARGE SCALE GENOMIC DNA]</scope>
    <source>
        <strain evidence="8 9">DSM 11589</strain>
    </source>
</reference>
<dbReference type="Proteomes" id="UP000185678">
    <property type="component" value="Unassembled WGS sequence"/>
</dbReference>
<keyword evidence="8" id="KW-0969">Cilium</keyword>
<comment type="subunit">
    <text evidence="2 5">Homopentamer.</text>
</comment>
<comment type="function">
    <text evidence="5">Required for morphogenesis and for the elongation of the flagellar filament by facilitating polymerization of the flagellin monomers at the tip of growing filament. Forms a capping structure, which prevents flagellin subunits (transported through the central channel of the flagellum) from leaking out without polymerization at the distal end.</text>
</comment>
<dbReference type="GO" id="GO:0009424">
    <property type="term" value="C:bacterial-type flagellum hook"/>
    <property type="evidence" value="ECO:0007669"/>
    <property type="project" value="UniProtKB-UniRule"/>
</dbReference>
<protein>
    <recommendedName>
        <fullName evidence="5">Flagellar hook-associated protein 2</fullName>
        <shortName evidence="5">HAP2</shortName>
    </recommendedName>
    <alternativeName>
        <fullName evidence="5">Flagellar cap protein</fullName>
    </alternativeName>
</protein>
<dbReference type="GO" id="GO:0009421">
    <property type="term" value="C:bacterial-type flagellum filament cap"/>
    <property type="evidence" value="ECO:0007669"/>
    <property type="project" value="InterPro"/>
</dbReference>
<evidence type="ECO:0000256" key="2">
    <source>
        <dbReference type="ARBA" id="ARBA00011255"/>
    </source>
</evidence>
<dbReference type="EMBL" id="FTOA01000002">
    <property type="protein sequence ID" value="SIS60346.1"/>
    <property type="molecule type" value="Genomic_DNA"/>
</dbReference>